<organism evidence="2 3">
    <name type="scientific">Prochlorococcus marinus (strain SARG / CCMP1375 / SS120)</name>
    <dbReference type="NCBI Taxonomy" id="167539"/>
    <lineage>
        <taxon>Bacteria</taxon>
        <taxon>Bacillati</taxon>
        <taxon>Cyanobacteriota</taxon>
        <taxon>Cyanophyceae</taxon>
        <taxon>Synechococcales</taxon>
        <taxon>Prochlorococcaceae</taxon>
        <taxon>Prochlorococcus</taxon>
    </lineage>
</organism>
<dbReference type="STRING" id="167539.Pro_1437"/>
<gene>
    <name evidence="2" type="ordered locus">Pro_1437</name>
</gene>
<sequence>MATCILVLKDQETAYELLEKLKSNSTLITNFQVIEPSAKDKVNPKDPPKQLKDGLPKTFKFKDVKLFNPKLSQKERQKKMSLWLMPFGFIAGLTFAGMTNLNTFSKFGINPLGETFTGGLLGMTSGWIGSFFAARSVNTSEDELKSLRKRNEQGLWLVVLETPFEIEVPWQLIKEIEPIEIVNLNVT</sequence>
<dbReference type="RefSeq" id="WP_011125588.1">
    <property type="nucleotide sequence ID" value="NC_005042.1"/>
</dbReference>
<dbReference type="eggNOG" id="ENOG5033Z3Z">
    <property type="taxonomic scope" value="Bacteria"/>
</dbReference>
<evidence type="ECO:0000313" key="3">
    <source>
        <dbReference type="Proteomes" id="UP000001420"/>
    </source>
</evidence>
<accession>Q7VAM3</accession>
<dbReference type="PATRIC" id="fig|167539.5.peg.1504"/>
<dbReference type="KEGG" id="pma:Pro_1437"/>
<dbReference type="EnsemblBacteria" id="AAQ00481">
    <property type="protein sequence ID" value="AAQ00481"/>
    <property type="gene ID" value="Pro_1437"/>
</dbReference>
<dbReference type="AlphaFoldDB" id="Q7VAM3"/>
<reference evidence="2 3" key="1">
    <citation type="journal article" date="2003" name="Proc. Natl. Acad. Sci. U.S.A.">
        <title>Genome sequence of the cyanobacterium Prochlorococcus marinus SS120, a nearly minimal oxyphototrophic genome.</title>
        <authorList>
            <person name="Dufresne A."/>
            <person name="Salanoubat M."/>
            <person name="Partensky F."/>
            <person name="Artiguenave F."/>
            <person name="Axmann I.M."/>
            <person name="Barbe V."/>
            <person name="Duprat S."/>
            <person name="Galperin M.Y."/>
            <person name="Koonin E.V."/>
            <person name="Le Gall F."/>
            <person name="Makarova K.S."/>
            <person name="Ostrowski M."/>
            <person name="Oztas S."/>
            <person name="Robert C."/>
            <person name="Rogozin I.B."/>
            <person name="Scanlan D.J."/>
            <person name="Tandeau de Marsac N."/>
            <person name="Weissenbach J."/>
            <person name="Wincker P."/>
            <person name="Wolf Y.I."/>
            <person name="Hess W.R."/>
        </authorList>
    </citation>
    <scope>NUCLEOTIDE SEQUENCE [LARGE SCALE GENOMIC DNA]</scope>
    <source>
        <strain evidence="3">SARG / CCMP1375 / SS120</strain>
    </source>
</reference>
<dbReference type="EMBL" id="AE017126">
    <property type="protein sequence ID" value="AAQ00481.1"/>
    <property type="molecule type" value="Genomic_DNA"/>
</dbReference>
<name>Q7VAM3_PROMA</name>
<dbReference type="OrthoDB" id="428329at2"/>
<keyword evidence="1" id="KW-0812">Transmembrane</keyword>
<dbReference type="HOGENOM" id="CLU_120948_0_0_3"/>
<keyword evidence="3" id="KW-1185">Reference proteome</keyword>
<proteinExistence type="predicted"/>
<dbReference type="Proteomes" id="UP000001420">
    <property type="component" value="Chromosome"/>
</dbReference>
<feature type="transmembrane region" description="Helical" evidence="1">
    <location>
        <begin position="80"/>
        <end position="98"/>
    </location>
</feature>
<evidence type="ECO:0000256" key="1">
    <source>
        <dbReference type="SAM" id="Phobius"/>
    </source>
</evidence>
<keyword evidence="1" id="KW-1133">Transmembrane helix</keyword>
<feature type="transmembrane region" description="Helical" evidence="1">
    <location>
        <begin position="118"/>
        <end position="138"/>
    </location>
</feature>
<evidence type="ECO:0000313" key="2">
    <source>
        <dbReference type="EMBL" id="AAQ00481.1"/>
    </source>
</evidence>
<protein>
    <submittedName>
        <fullName evidence="2">Uncharacterized conserved membrane protein</fullName>
    </submittedName>
</protein>
<keyword evidence="1" id="KW-0472">Membrane</keyword>